<organism evidence="7 8">
    <name type="scientific">Baia soyae</name>
    <dbReference type="NCBI Taxonomy" id="1544746"/>
    <lineage>
        <taxon>Bacteria</taxon>
        <taxon>Bacillati</taxon>
        <taxon>Bacillota</taxon>
        <taxon>Bacilli</taxon>
        <taxon>Bacillales</taxon>
        <taxon>Thermoactinomycetaceae</taxon>
        <taxon>Baia</taxon>
    </lineage>
</organism>
<name>A0A4V2SX75_9BACL</name>
<evidence type="ECO:0000256" key="3">
    <source>
        <dbReference type="ARBA" id="ARBA00022605"/>
    </source>
</evidence>
<dbReference type="InterPro" id="IPR035994">
    <property type="entry name" value="Nucleoside_phosphorylase_sf"/>
</dbReference>
<reference evidence="7 8" key="1">
    <citation type="submission" date="2019-03" db="EMBL/GenBank/DDBJ databases">
        <title>Genomic Encyclopedia of Type Strains, Phase IV (KMG-IV): sequencing the most valuable type-strain genomes for metagenomic binning, comparative biology and taxonomic classification.</title>
        <authorList>
            <person name="Goeker M."/>
        </authorList>
    </citation>
    <scope>NUCLEOTIDE SEQUENCE [LARGE SCALE GENOMIC DNA]</scope>
    <source>
        <strain evidence="7 8">DSM 46831</strain>
    </source>
</reference>
<dbReference type="AlphaFoldDB" id="A0A4V2SX75"/>
<evidence type="ECO:0000256" key="1">
    <source>
        <dbReference type="ARBA" id="ARBA00004945"/>
    </source>
</evidence>
<dbReference type="EC" id="3.2.2.9" evidence="2"/>
<evidence type="ECO:0000313" key="7">
    <source>
        <dbReference type="EMBL" id="TCP64826.1"/>
    </source>
</evidence>
<dbReference type="PANTHER" id="PTHR46832">
    <property type="entry name" value="5'-METHYLTHIOADENOSINE/S-ADENOSYLHOMOCYSTEINE NUCLEOSIDASE"/>
    <property type="match status" value="1"/>
</dbReference>
<comment type="pathway">
    <text evidence="1">Amino-acid biosynthesis; L-methionine biosynthesis via salvage pathway; S-methyl-5-thio-alpha-D-ribose 1-phosphate from S-methyl-5'-thioadenosine (hydrolase route): step 1/2.</text>
</comment>
<evidence type="ECO:0000256" key="4">
    <source>
        <dbReference type="ARBA" id="ARBA00022801"/>
    </source>
</evidence>
<dbReference type="GO" id="GO:0008782">
    <property type="term" value="F:adenosylhomocysteine nucleosidase activity"/>
    <property type="evidence" value="ECO:0007669"/>
    <property type="project" value="UniProtKB-EC"/>
</dbReference>
<dbReference type="GO" id="GO:0008930">
    <property type="term" value="F:methylthioadenosine nucleosidase activity"/>
    <property type="evidence" value="ECO:0007669"/>
    <property type="project" value="InterPro"/>
</dbReference>
<accession>A0A4V2SX75</accession>
<proteinExistence type="predicted"/>
<feature type="domain" description="Nucleoside phosphorylase" evidence="6">
    <location>
        <begin position="2"/>
        <end position="226"/>
    </location>
</feature>
<protein>
    <recommendedName>
        <fullName evidence="2">adenosylhomocysteine nucleosidase</fullName>
        <ecNumber evidence="2">3.2.2.9</ecNumber>
    </recommendedName>
</protein>
<keyword evidence="8" id="KW-1185">Reference proteome</keyword>
<comment type="caution">
    <text evidence="7">The sequence shown here is derived from an EMBL/GenBank/DDBJ whole genome shotgun (WGS) entry which is preliminary data.</text>
</comment>
<dbReference type="OrthoDB" id="9792278at2"/>
<dbReference type="InterPro" id="IPR000845">
    <property type="entry name" value="Nucleoside_phosphorylase_d"/>
</dbReference>
<keyword evidence="3" id="KW-0028">Amino-acid biosynthesis</keyword>
<dbReference type="Pfam" id="PF01048">
    <property type="entry name" value="PNP_UDP_1"/>
    <property type="match status" value="1"/>
</dbReference>
<evidence type="ECO:0000313" key="8">
    <source>
        <dbReference type="Proteomes" id="UP000294746"/>
    </source>
</evidence>
<keyword evidence="5" id="KW-0486">Methionine biosynthesis</keyword>
<dbReference type="GO" id="GO:0009164">
    <property type="term" value="P:nucleoside catabolic process"/>
    <property type="evidence" value="ECO:0007669"/>
    <property type="project" value="InterPro"/>
</dbReference>
<dbReference type="NCBIfam" id="NF004079">
    <property type="entry name" value="PRK05584.1"/>
    <property type="match status" value="1"/>
</dbReference>
<gene>
    <name evidence="7" type="ORF">EDD57_1378</name>
</gene>
<dbReference type="GO" id="GO:0005829">
    <property type="term" value="C:cytosol"/>
    <property type="evidence" value="ECO:0007669"/>
    <property type="project" value="TreeGrafter"/>
</dbReference>
<evidence type="ECO:0000256" key="2">
    <source>
        <dbReference type="ARBA" id="ARBA00011974"/>
    </source>
</evidence>
<dbReference type="GO" id="GO:0019284">
    <property type="term" value="P:L-methionine salvage from S-adenosylmethionine"/>
    <property type="evidence" value="ECO:0007669"/>
    <property type="project" value="TreeGrafter"/>
</dbReference>
<evidence type="ECO:0000256" key="5">
    <source>
        <dbReference type="ARBA" id="ARBA00023167"/>
    </source>
</evidence>
<dbReference type="GO" id="GO:0019509">
    <property type="term" value="P:L-methionine salvage from methylthioadenosine"/>
    <property type="evidence" value="ECO:0007669"/>
    <property type="project" value="UniProtKB-UniPathway"/>
</dbReference>
<evidence type="ECO:0000259" key="6">
    <source>
        <dbReference type="Pfam" id="PF01048"/>
    </source>
</evidence>
<sequence>MKIGIIGAMDSEIARFLEDLTEKQVHDIHGFSYYEGVMAGREVVITKSGVGKVNAAICATTLISHFQVKSVLFTGVAGAVHPGLEIGDIVVSSECQYHDVDVTALGFARGQIPFQETSIFQADPALVRWAEEAGQEMEGVQVKVGKVLSGDQFISSVDAVHMLREELQGACVEMEGAAVAHVCFMLQTPFVVIRSMSDRADHSAHVNFEEFTILAADHSYTMVSYLLHKIA</sequence>
<dbReference type="Proteomes" id="UP000294746">
    <property type="component" value="Unassembled WGS sequence"/>
</dbReference>
<keyword evidence="4" id="KW-0378">Hydrolase</keyword>
<dbReference type="RefSeq" id="WP_131849500.1">
    <property type="nucleotide sequence ID" value="NZ_SLXV01000037.1"/>
</dbReference>
<dbReference type="Gene3D" id="3.40.50.1580">
    <property type="entry name" value="Nucleoside phosphorylase domain"/>
    <property type="match status" value="1"/>
</dbReference>
<dbReference type="NCBIfam" id="TIGR01704">
    <property type="entry name" value="MTA_SAH-Nsdase"/>
    <property type="match status" value="1"/>
</dbReference>
<dbReference type="EMBL" id="SLXV01000037">
    <property type="protein sequence ID" value="TCP64826.1"/>
    <property type="molecule type" value="Genomic_DNA"/>
</dbReference>
<dbReference type="CDD" id="cd09008">
    <property type="entry name" value="MTAN"/>
    <property type="match status" value="1"/>
</dbReference>
<dbReference type="SUPFAM" id="SSF53167">
    <property type="entry name" value="Purine and uridine phosphorylases"/>
    <property type="match status" value="1"/>
</dbReference>
<dbReference type="InterPro" id="IPR010049">
    <property type="entry name" value="MTA_SAH_Nsdase"/>
</dbReference>
<dbReference type="UniPathway" id="UPA00904">
    <property type="reaction ID" value="UER00871"/>
</dbReference>
<dbReference type="PANTHER" id="PTHR46832:SF1">
    <property type="entry name" value="5'-METHYLTHIOADENOSINE_S-ADENOSYLHOMOCYSTEINE NUCLEOSIDASE"/>
    <property type="match status" value="1"/>
</dbReference>